<keyword evidence="11" id="KW-1185">Reference proteome</keyword>
<evidence type="ECO:0000256" key="2">
    <source>
        <dbReference type="ARBA" id="ARBA00022475"/>
    </source>
</evidence>
<dbReference type="InterPro" id="IPR017800">
    <property type="entry name" value="ADOP"/>
</dbReference>
<keyword evidence="2" id="KW-1003">Cell membrane</keyword>
<feature type="domain" description="ABC3 transporter permease C-terminal" evidence="8">
    <location>
        <begin position="711"/>
        <end position="824"/>
    </location>
</feature>
<dbReference type="Pfam" id="PF12704">
    <property type="entry name" value="MacB_PCD"/>
    <property type="match status" value="2"/>
</dbReference>
<evidence type="ECO:0000259" key="8">
    <source>
        <dbReference type="Pfam" id="PF02687"/>
    </source>
</evidence>
<evidence type="ECO:0000256" key="5">
    <source>
        <dbReference type="ARBA" id="ARBA00023136"/>
    </source>
</evidence>
<dbReference type="PANTHER" id="PTHR30572:SF4">
    <property type="entry name" value="ABC TRANSPORTER PERMEASE YTRF"/>
    <property type="match status" value="1"/>
</dbReference>
<comment type="similarity">
    <text evidence="6">Belongs to the ABC-4 integral membrane protein family.</text>
</comment>
<organism evidence="10 11">
    <name type="scientific">Pendulispora brunnea</name>
    <dbReference type="NCBI Taxonomy" id="2905690"/>
    <lineage>
        <taxon>Bacteria</taxon>
        <taxon>Pseudomonadati</taxon>
        <taxon>Myxococcota</taxon>
        <taxon>Myxococcia</taxon>
        <taxon>Myxococcales</taxon>
        <taxon>Sorangiineae</taxon>
        <taxon>Pendulisporaceae</taxon>
        <taxon>Pendulispora</taxon>
    </lineage>
</organism>
<evidence type="ECO:0000256" key="7">
    <source>
        <dbReference type="SAM" id="Phobius"/>
    </source>
</evidence>
<dbReference type="InterPro" id="IPR025857">
    <property type="entry name" value="MacB_PCD"/>
</dbReference>
<sequence length="835" mass="90634">MLQDIRFAIRLLIKNIGFTAVAIVTLALAVAANTVVFSIVNAILIRPLPFPEAERLVRINVTYPGQFEGYWNFSGPEYFDISRDVQSMESMGAWMEEDANLTGGDKPVVVNAAYTTASLLPTLGVPPMLGRFYDASEDIPGDSSVADFGVGGTRAVVLGYGIFMSAFGGDRNIIGRTVKVDAIPATVVGVMPRGFEFPERVQIWMPLGMDKSKLARGNHWFRVLGRLRRGVGLEAAQAELATLMPAWAASLPEGVHRLGTPKHPVVYRPLQDDVVSASRFPLLILQAAVIFVLLIACANISNLLLARAEARSSEIAVRVALGASRSRMARQFLTESMVLGLAGAILGILCAMWGLDAAVALLPDAVPRAGEIRLDATVLAYAVLVSVGTSLVFGLTPILHARGDLAGTLRAAGQRTSTSGHRKRLFRRVLILAQVALAMVLVTGAGLMVRSFVQLQKTDLGFDPRNLVTLQLQLPKKSYPTSDDVYAFWKRLHEGAQRLPGVKAATVMEGLPPNRHINSNSFDIVGRVSSREWEWNVDYWQVAENDYFATMGISLVRGRLFLPTDDERAPKVVLINEAMAAKFWPGQDPIGQRMKLELQYADAPEQPEQTIVGIVADSKQAGVGVKAGTEVYIPLRQTTTWVTRLPGVMHTPRTMHLVLRAEGDPRALFNSVRAFVGTLDSGLPIARLQTMDSTVYEAIAKPRFVATLLAFFAGVALLMAAIGIYGVMSYAVEQRTKELSIRMAMGADAGRLQRMLVLEGLRLAAVGMGIGLVVAGIMTVALDHWVADMFFDIGALDPATYVLVVVLTGCVAALASYVPARRATLIHPMEAMRHE</sequence>
<evidence type="ECO:0000259" key="9">
    <source>
        <dbReference type="Pfam" id="PF12704"/>
    </source>
</evidence>
<feature type="transmembrane region" description="Helical" evidence="7">
    <location>
        <begin position="378"/>
        <end position="400"/>
    </location>
</feature>
<dbReference type="RefSeq" id="WP_394844247.1">
    <property type="nucleotide sequence ID" value="NZ_CP089982.1"/>
</dbReference>
<dbReference type="EMBL" id="CP089982">
    <property type="protein sequence ID" value="WXA93647.1"/>
    <property type="molecule type" value="Genomic_DNA"/>
</dbReference>
<dbReference type="InterPro" id="IPR003838">
    <property type="entry name" value="ABC3_permease_C"/>
</dbReference>
<evidence type="ECO:0000256" key="6">
    <source>
        <dbReference type="ARBA" id="ARBA00038076"/>
    </source>
</evidence>
<dbReference type="PANTHER" id="PTHR30572">
    <property type="entry name" value="MEMBRANE COMPONENT OF TRANSPORTER-RELATED"/>
    <property type="match status" value="1"/>
</dbReference>
<keyword evidence="4 7" id="KW-1133">Transmembrane helix</keyword>
<evidence type="ECO:0000313" key="10">
    <source>
        <dbReference type="EMBL" id="WXA93647.1"/>
    </source>
</evidence>
<feature type="domain" description="MacB-like periplasmic core" evidence="9">
    <location>
        <begin position="438"/>
        <end position="639"/>
    </location>
</feature>
<dbReference type="Proteomes" id="UP001379533">
    <property type="component" value="Chromosome"/>
</dbReference>
<dbReference type="InterPro" id="IPR050250">
    <property type="entry name" value="Macrolide_Exporter_MacB"/>
</dbReference>
<evidence type="ECO:0000313" key="11">
    <source>
        <dbReference type="Proteomes" id="UP001379533"/>
    </source>
</evidence>
<dbReference type="NCBIfam" id="TIGR03434">
    <property type="entry name" value="ADOP"/>
    <property type="match status" value="1"/>
</dbReference>
<comment type="subcellular location">
    <subcellularLocation>
        <location evidence="1">Cell membrane</location>
        <topology evidence="1">Multi-pass membrane protein</topology>
    </subcellularLocation>
</comment>
<accession>A0ABZ2K4L2</accession>
<feature type="domain" description="ABC3 transporter permease C-terminal" evidence="8">
    <location>
        <begin position="288"/>
        <end position="402"/>
    </location>
</feature>
<keyword evidence="5 7" id="KW-0472">Membrane</keyword>
<evidence type="ECO:0000256" key="4">
    <source>
        <dbReference type="ARBA" id="ARBA00022989"/>
    </source>
</evidence>
<evidence type="ECO:0000256" key="3">
    <source>
        <dbReference type="ARBA" id="ARBA00022692"/>
    </source>
</evidence>
<protein>
    <submittedName>
        <fullName evidence="10">ABC transporter permease</fullName>
    </submittedName>
</protein>
<feature type="transmembrane region" description="Helical" evidence="7">
    <location>
        <begin position="761"/>
        <end position="781"/>
    </location>
</feature>
<name>A0ABZ2K4L2_9BACT</name>
<dbReference type="Pfam" id="PF02687">
    <property type="entry name" value="FtsX"/>
    <property type="match status" value="2"/>
</dbReference>
<evidence type="ECO:0000256" key="1">
    <source>
        <dbReference type="ARBA" id="ARBA00004651"/>
    </source>
</evidence>
<proteinExistence type="inferred from homology"/>
<feature type="transmembrane region" description="Helical" evidence="7">
    <location>
        <begin position="337"/>
        <end position="358"/>
    </location>
</feature>
<feature type="transmembrane region" description="Helical" evidence="7">
    <location>
        <begin position="801"/>
        <end position="820"/>
    </location>
</feature>
<feature type="domain" description="MacB-like periplasmic core" evidence="9">
    <location>
        <begin position="19"/>
        <end position="242"/>
    </location>
</feature>
<feature type="transmembrane region" description="Helical" evidence="7">
    <location>
        <begin position="704"/>
        <end position="732"/>
    </location>
</feature>
<reference evidence="10 11" key="1">
    <citation type="submission" date="2021-12" db="EMBL/GenBank/DDBJ databases">
        <title>Discovery of the Pendulisporaceae a myxobacterial family with distinct sporulation behavior and unique specialized metabolism.</title>
        <authorList>
            <person name="Garcia R."/>
            <person name="Popoff A."/>
            <person name="Bader C.D."/>
            <person name="Loehr J."/>
            <person name="Walesch S."/>
            <person name="Walt C."/>
            <person name="Boldt J."/>
            <person name="Bunk B."/>
            <person name="Haeckl F.J.F.P.J."/>
            <person name="Gunesch A.P."/>
            <person name="Birkelbach J."/>
            <person name="Nuebel U."/>
            <person name="Pietschmann T."/>
            <person name="Bach T."/>
            <person name="Mueller R."/>
        </authorList>
    </citation>
    <scope>NUCLEOTIDE SEQUENCE [LARGE SCALE GENOMIC DNA]</scope>
    <source>
        <strain evidence="10 11">MSr12523</strain>
    </source>
</reference>
<feature type="transmembrane region" description="Helical" evidence="7">
    <location>
        <begin position="280"/>
        <end position="305"/>
    </location>
</feature>
<keyword evidence="3 7" id="KW-0812">Transmembrane</keyword>
<feature type="transmembrane region" description="Helical" evidence="7">
    <location>
        <begin position="429"/>
        <end position="449"/>
    </location>
</feature>
<gene>
    <name evidence="10" type="ORF">LZC95_45240</name>
</gene>
<feature type="transmembrane region" description="Helical" evidence="7">
    <location>
        <begin position="12"/>
        <end position="45"/>
    </location>
</feature>